<evidence type="ECO:0000313" key="1">
    <source>
        <dbReference type="EMBL" id="CAI2173028.1"/>
    </source>
</evidence>
<reference evidence="1" key="1">
    <citation type="submission" date="2022-08" db="EMBL/GenBank/DDBJ databases">
        <authorList>
            <person name="Kallberg Y."/>
            <person name="Tangrot J."/>
            <person name="Rosling A."/>
        </authorList>
    </citation>
    <scope>NUCLEOTIDE SEQUENCE</scope>
    <source>
        <strain evidence="1">Wild A</strain>
    </source>
</reference>
<keyword evidence="2" id="KW-1185">Reference proteome</keyword>
<sequence length="400" mass="45160">MVDCDWSNQIKQDVSDKLNQENGEPQQMFKVQLNCRSDNTTLCNFINLAFERASKTISTVLKINTQIVVNATIYNFCDGYTPQTCPPDLAARLGQAGPTMIYALEDDDGLERLYPQALVKQFQFPRNPKFNEFDIDAEFNTKFPLWFEESGPIQQFEYDFFYVMIHELMHGLGFFSFWIQAFPDVPALIPAIVPKFSETVNPKEKILNSDLIVKESALDKSMIFLSDGSPVSSVTKYLSDFMIKNPGRSDPFEKFGDKEIKMLTDMYTLANTPKSLGILPRGSKNFVTDAVILETAIEPFIQGSSISHVDLTTYLNTSDFLMMWKAVNGKTIEDLIKDGGNYPGGVIGPKLKSILETIGYSSEENPNPYKPNAFKENAKSSAINLRFSYEIIVIKANYEL</sequence>
<organism evidence="1 2">
    <name type="scientific">Funneliformis geosporum</name>
    <dbReference type="NCBI Taxonomy" id="1117311"/>
    <lineage>
        <taxon>Eukaryota</taxon>
        <taxon>Fungi</taxon>
        <taxon>Fungi incertae sedis</taxon>
        <taxon>Mucoromycota</taxon>
        <taxon>Glomeromycotina</taxon>
        <taxon>Glomeromycetes</taxon>
        <taxon>Glomerales</taxon>
        <taxon>Glomeraceae</taxon>
        <taxon>Funneliformis</taxon>
    </lineage>
</organism>
<gene>
    <name evidence="1" type="ORF">FWILDA_LOCUS5878</name>
</gene>
<dbReference type="Proteomes" id="UP001153678">
    <property type="component" value="Unassembled WGS sequence"/>
</dbReference>
<evidence type="ECO:0000313" key="2">
    <source>
        <dbReference type="Proteomes" id="UP001153678"/>
    </source>
</evidence>
<dbReference type="OrthoDB" id="73465at2759"/>
<dbReference type="AlphaFoldDB" id="A0A9W4SN36"/>
<name>A0A9W4SN36_9GLOM</name>
<proteinExistence type="predicted"/>
<accession>A0A9W4SN36</accession>
<protein>
    <submittedName>
        <fullName evidence="1">3147_t:CDS:1</fullName>
    </submittedName>
</protein>
<dbReference type="EMBL" id="CAMKVN010001010">
    <property type="protein sequence ID" value="CAI2173028.1"/>
    <property type="molecule type" value="Genomic_DNA"/>
</dbReference>
<comment type="caution">
    <text evidence="1">The sequence shown here is derived from an EMBL/GenBank/DDBJ whole genome shotgun (WGS) entry which is preliminary data.</text>
</comment>